<feature type="compositionally biased region" description="Polar residues" evidence="1">
    <location>
        <begin position="638"/>
        <end position="655"/>
    </location>
</feature>
<feature type="region of interest" description="Disordered" evidence="1">
    <location>
        <begin position="394"/>
        <end position="456"/>
    </location>
</feature>
<name>A0A9P6TEA1_9BASI</name>
<feature type="region of interest" description="Disordered" evidence="1">
    <location>
        <begin position="66"/>
        <end position="93"/>
    </location>
</feature>
<organism evidence="2 3">
    <name type="scientific">Cronartium quercuum f. sp. fusiforme G11</name>
    <dbReference type="NCBI Taxonomy" id="708437"/>
    <lineage>
        <taxon>Eukaryota</taxon>
        <taxon>Fungi</taxon>
        <taxon>Dikarya</taxon>
        <taxon>Basidiomycota</taxon>
        <taxon>Pucciniomycotina</taxon>
        <taxon>Pucciniomycetes</taxon>
        <taxon>Pucciniales</taxon>
        <taxon>Coleosporiaceae</taxon>
        <taxon>Cronartium</taxon>
    </lineage>
</organism>
<dbReference type="AlphaFoldDB" id="A0A9P6TEA1"/>
<evidence type="ECO:0000313" key="3">
    <source>
        <dbReference type="Proteomes" id="UP000886653"/>
    </source>
</evidence>
<accession>A0A9P6TEA1</accession>
<feature type="compositionally biased region" description="Polar residues" evidence="1">
    <location>
        <begin position="305"/>
        <end position="326"/>
    </location>
</feature>
<feature type="compositionally biased region" description="Polar residues" evidence="1">
    <location>
        <begin position="75"/>
        <end position="90"/>
    </location>
</feature>
<sequence>MPSSSNVQTLRFPNLITDNINISSSETNPLTNYLPKEWKLNERNEIINEEGLVMVDIQEEFKSNYQEETSKYHSHSTSTGTLSDQFNNSNHTHELPKNLSKILDQLELEEELELNDGRLKVNQEEEEGGINDHDDQLEFNDNDWIKERQEILKVFKKDKEDLKDWGKNGLEGLKNVFNSNSSSKLEKTVNHNDILKIEKDSEKIQHEEKNVNGSNLKKSSKVNKKSVSFAIETEIDDEDSSDSIKKTSLVESTHLPSSGIMLSDIIEHPIEVSQPIVLDRKRLPINGKNAHLNPRLASLLPRSYVKSQTTPNSSPKATECGSSNKIETVEESHEENSHGRDEEYDYDSDIDGSSVWSMEDEGDEAEWPPNDLDIQAALDLRQAALEYHTKRQSLGIGAGTGPLGGDHPPTDPDQEPEWVPMDTRPKADGIPRQAPSSSRFKSGRLPTWEEPGTLYPKETNVVNGKLFGSVPVINGPEPSNGPAIYQLPGRTNESTDLDEDLTNEEMELLKSRLNILSMDQESRLAAETAGTALMSWMEKARKGEVIFKDDNDDEKGNEVNDKVVERLPVTDTNINEDLDSGSDHKVYLPRLMDQPPEIKTVPKSAKFFPKPVTCESNLKSKHTSSPTSIPTEVLKPTLSPQSTTTEPIDHTSNSVTTTTTTTKPQIKSETTPQTHTVAKKVSRFKAEKIGQCRS</sequence>
<dbReference type="OrthoDB" id="2505177at2759"/>
<feature type="compositionally biased region" description="Basic and acidic residues" evidence="1">
    <location>
        <begin position="684"/>
        <end position="694"/>
    </location>
</feature>
<feature type="compositionally biased region" description="Polar residues" evidence="1">
    <location>
        <begin position="663"/>
        <end position="676"/>
    </location>
</feature>
<reference evidence="2" key="1">
    <citation type="submission" date="2013-11" db="EMBL/GenBank/DDBJ databases">
        <title>Genome sequence of the fusiform rust pathogen reveals effectors for host alternation and coevolution with pine.</title>
        <authorList>
            <consortium name="DOE Joint Genome Institute"/>
            <person name="Smith K."/>
            <person name="Pendleton A."/>
            <person name="Kubisiak T."/>
            <person name="Anderson C."/>
            <person name="Salamov A."/>
            <person name="Aerts A."/>
            <person name="Riley R."/>
            <person name="Clum A."/>
            <person name="Lindquist E."/>
            <person name="Ence D."/>
            <person name="Campbell M."/>
            <person name="Kronenberg Z."/>
            <person name="Feau N."/>
            <person name="Dhillon B."/>
            <person name="Hamelin R."/>
            <person name="Burleigh J."/>
            <person name="Smith J."/>
            <person name="Yandell M."/>
            <person name="Nelson C."/>
            <person name="Grigoriev I."/>
            <person name="Davis J."/>
        </authorList>
    </citation>
    <scope>NUCLEOTIDE SEQUENCE</scope>
    <source>
        <strain evidence="2">G11</strain>
    </source>
</reference>
<dbReference type="EMBL" id="MU167246">
    <property type="protein sequence ID" value="KAG0147548.1"/>
    <property type="molecule type" value="Genomic_DNA"/>
</dbReference>
<dbReference type="Proteomes" id="UP000886653">
    <property type="component" value="Unassembled WGS sequence"/>
</dbReference>
<feature type="region of interest" description="Disordered" evidence="1">
    <location>
        <begin position="615"/>
        <end position="694"/>
    </location>
</feature>
<evidence type="ECO:0000256" key="1">
    <source>
        <dbReference type="SAM" id="MobiDB-lite"/>
    </source>
</evidence>
<feature type="region of interest" description="Disordered" evidence="1">
    <location>
        <begin position="305"/>
        <end position="366"/>
    </location>
</feature>
<feature type="compositionally biased region" description="Basic and acidic residues" evidence="1">
    <location>
        <begin position="327"/>
        <end position="341"/>
    </location>
</feature>
<evidence type="ECO:0000313" key="2">
    <source>
        <dbReference type="EMBL" id="KAG0147548.1"/>
    </source>
</evidence>
<keyword evidence="3" id="KW-1185">Reference proteome</keyword>
<protein>
    <submittedName>
        <fullName evidence="2">Uncharacterized protein</fullName>
    </submittedName>
</protein>
<proteinExistence type="predicted"/>
<comment type="caution">
    <text evidence="2">The sequence shown here is derived from an EMBL/GenBank/DDBJ whole genome shotgun (WGS) entry which is preliminary data.</text>
</comment>
<gene>
    <name evidence="2" type="ORF">CROQUDRAFT_132450</name>
</gene>
<feature type="region of interest" description="Disordered" evidence="1">
    <location>
        <begin position="472"/>
        <end position="496"/>
    </location>
</feature>